<reference evidence="3" key="1">
    <citation type="submission" date="2022-04" db="EMBL/GenBank/DDBJ databases">
        <title>A functionally conserved STORR gene fusion in Papaver species that diverged 16.8 million years ago.</title>
        <authorList>
            <person name="Catania T."/>
        </authorList>
    </citation>
    <scope>NUCLEOTIDE SEQUENCE</scope>
    <source>
        <strain evidence="3">S-188037</strain>
    </source>
</reference>
<evidence type="ECO:0000256" key="2">
    <source>
        <dbReference type="RuleBase" id="RU366043"/>
    </source>
</evidence>
<comment type="subcellular location">
    <subcellularLocation>
        <location evidence="2">Membrane</location>
        <topology evidence="2">Single-pass type II membrane protein</topology>
    </subcellularLocation>
</comment>
<accession>A0AAD4SI24</accession>
<keyword evidence="2" id="KW-0808">Transferase</keyword>
<dbReference type="GO" id="GO:0032259">
    <property type="term" value="P:methylation"/>
    <property type="evidence" value="ECO:0007669"/>
    <property type="project" value="UniProtKB-KW"/>
</dbReference>
<gene>
    <name evidence="3" type="ORF">MKW98_029514</name>
</gene>
<name>A0AAD4SI24_9MAGN</name>
<dbReference type="EMBL" id="JAJJMB010010520">
    <property type="protein sequence ID" value="KAI3908213.1"/>
    <property type="molecule type" value="Genomic_DNA"/>
</dbReference>
<keyword evidence="4" id="KW-1185">Reference proteome</keyword>
<sequence length="82" mass="9362">MMLRGGGYFAWAVQPVYKHELPCRNNGKDLTTRLCWELVMKEGYVAMWRKPSNNSCYLGRDAGAEPPVCDPNDDPDNVWVKV</sequence>
<dbReference type="PANTHER" id="PTHR10108:SF1144">
    <property type="entry name" value="METHYLTRANSFERASE PMT10-RELATED"/>
    <property type="match status" value="1"/>
</dbReference>
<dbReference type="Pfam" id="PF03141">
    <property type="entry name" value="Methyltransf_29"/>
    <property type="match status" value="1"/>
</dbReference>
<evidence type="ECO:0000313" key="4">
    <source>
        <dbReference type="Proteomes" id="UP001202328"/>
    </source>
</evidence>
<dbReference type="GO" id="GO:0005768">
    <property type="term" value="C:endosome"/>
    <property type="evidence" value="ECO:0007669"/>
    <property type="project" value="TreeGrafter"/>
</dbReference>
<dbReference type="PANTHER" id="PTHR10108">
    <property type="entry name" value="SAM-DEPENDENT METHYLTRANSFERASE"/>
    <property type="match status" value="1"/>
</dbReference>
<dbReference type="GO" id="GO:0005802">
    <property type="term" value="C:trans-Golgi network"/>
    <property type="evidence" value="ECO:0007669"/>
    <property type="project" value="TreeGrafter"/>
</dbReference>
<proteinExistence type="inferred from homology"/>
<evidence type="ECO:0000313" key="3">
    <source>
        <dbReference type="EMBL" id="KAI3908213.1"/>
    </source>
</evidence>
<protein>
    <recommendedName>
        <fullName evidence="2">Methyltransferase</fullName>
        <ecNumber evidence="2">2.1.1.-</ecNumber>
    </recommendedName>
</protein>
<dbReference type="EC" id="2.1.1.-" evidence="2"/>
<keyword evidence="2" id="KW-0735">Signal-anchor</keyword>
<comment type="caution">
    <text evidence="3">The sequence shown here is derived from an EMBL/GenBank/DDBJ whole genome shotgun (WGS) entry which is preliminary data.</text>
</comment>
<dbReference type="InterPro" id="IPR004159">
    <property type="entry name" value="Put_SAM_MeTrfase"/>
</dbReference>
<dbReference type="GO" id="GO:0008168">
    <property type="term" value="F:methyltransferase activity"/>
    <property type="evidence" value="ECO:0007669"/>
    <property type="project" value="UniProtKB-UniRule"/>
</dbReference>
<dbReference type="GO" id="GO:0016020">
    <property type="term" value="C:membrane"/>
    <property type="evidence" value="ECO:0007669"/>
    <property type="project" value="UniProtKB-SubCell"/>
</dbReference>
<keyword evidence="2" id="KW-0812">Transmembrane</keyword>
<keyword evidence="1 2" id="KW-0489">Methyltransferase</keyword>
<organism evidence="3 4">
    <name type="scientific">Papaver atlanticum</name>
    <dbReference type="NCBI Taxonomy" id="357466"/>
    <lineage>
        <taxon>Eukaryota</taxon>
        <taxon>Viridiplantae</taxon>
        <taxon>Streptophyta</taxon>
        <taxon>Embryophyta</taxon>
        <taxon>Tracheophyta</taxon>
        <taxon>Spermatophyta</taxon>
        <taxon>Magnoliopsida</taxon>
        <taxon>Ranunculales</taxon>
        <taxon>Papaveraceae</taxon>
        <taxon>Papaveroideae</taxon>
        <taxon>Papaver</taxon>
    </lineage>
</organism>
<dbReference type="Proteomes" id="UP001202328">
    <property type="component" value="Unassembled WGS sequence"/>
</dbReference>
<keyword evidence="2" id="KW-0325">Glycoprotein</keyword>
<comment type="similarity">
    <text evidence="2">Belongs to the methyltransferase superfamily.</text>
</comment>
<evidence type="ECO:0000256" key="1">
    <source>
        <dbReference type="ARBA" id="ARBA00022603"/>
    </source>
</evidence>
<dbReference type="AlphaFoldDB" id="A0AAD4SI24"/>